<dbReference type="EMBL" id="BHVU01000051">
    <property type="protein sequence ID" value="GCA92584.1"/>
    <property type="molecule type" value="Genomic_DNA"/>
</dbReference>
<reference evidence="1 2" key="1">
    <citation type="journal article" date="2019" name="Appl. Environ. Microbiol.">
        <title>Co-occurrence of broad and narrow host-range viruses infecting the toxic bloom-forming cyanobacterium Microcystis aeruginosa.</title>
        <authorList>
            <person name="Morimoto D."/>
            <person name="Tominaga K."/>
            <person name="Nishimura Y."/>
            <person name="Yoshida N."/>
            <person name="Kimura S."/>
            <person name="Sako Y."/>
            <person name="Yoshida T."/>
        </authorList>
    </citation>
    <scope>NUCLEOTIDE SEQUENCE [LARGE SCALE GENOMIC DNA]</scope>
    <source>
        <strain evidence="1 2">11-30S32</strain>
    </source>
</reference>
<accession>A0A510PFL3</accession>
<dbReference type="Proteomes" id="UP000321223">
    <property type="component" value="Unassembled WGS sequence"/>
</dbReference>
<evidence type="ECO:0000313" key="1">
    <source>
        <dbReference type="EMBL" id="GCA92584.1"/>
    </source>
</evidence>
<organism evidence="1 2">
    <name type="scientific">Microcystis aeruginosa 11-30S32</name>
    <dbReference type="NCBI Taxonomy" id="2358142"/>
    <lineage>
        <taxon>Bacteria</taxon>
        <taxon>Bacillati</taxon>
        <taxon>Cyanobacteriota</taxon>
        <taxon>Cyanophyceae</taxon>
        <taxon>Oscillatoriophycideae</taxon>
        <taxon>Chroococcales</taxon>
        <taxon>Microcystaceae</taxon>
        <taxon>Microcystis</taxon>
    </lineage>
</organism>
<name>A0A510PFL3_MICAE</name>
<dbReference type="AlphaFoldDB" id="A0A510PFL3"/>
<gene>
    <name evidence="1" type="ORF">MAE30S32_12360</name>
</gene>
<sequence>MKRLNYQNLLIASLLGLSTLFAGSYPLVKAQSEPKLGCQATVDKVLQEIRSKGVRRTWFKLYEERANENNTGNPTNRTDELHIILSAWDFTKKPTVDSRSQSIINNIMSSKSLLKSWADIIVANCGNTAIVGFGNDQSDWGEDYYIQSDGTTKLNKCVPGGTPGLLPWGVSICL</sequence>
<comment type="caution">
    <text evidence="1">The sequence shown here is derived from an EMBL/GenBank/DDBJ whole genome shotgun (WGS) entry which is preliminary data.</text>
</comment>
<evidence type="ECO:0000313" key="2">
    <source>
        <dbReference type="Proteomes" id="UP000321223"/>
    </source>
</evidence>
<proteinExistence type="predicted"/>
<protein>
    <submittedName>
        <fullName evidence="1">Uncharacterized protein</fullName>
    </submittedName>
</protein>